<dbReference type="InterPro" id="IPR013088">
    <property type="entry name" value="Znf_NHR/GATA"/>
</dbReference>
<evidence type="ECO:0000256" key="7">
    <source>
        <dbReference type="ARBA" id="ARBA00023163"/>
    </source>
</evidence>
<dbReference type="InterPro" id="IPR007110">
    <property type="entry name" value="Ig-like_dom"/>
</dbReference>
<dbReference type="PROSITE" id="PS51030">
    <property type="entry name" value="NUCLEAR_REC_DBD_2"/>
    <property type="match status" value="2"/>
</dbReference>
<feature type="compositionally biased region" description="Polar residues" evidence="10">
    <location>
        <begin position="386"/>
        <end position="399"/>
    </location>
</feature>
<dbReference type="PRINTS" id="PR00047">
    <property type="entry name" value="STROIDFINGER"/>
</dbReference>
<organism evidence="11">
    <name type="scientific">Cyprideis torosa</name>
    <dbReference type="NCBI Taxonomy" id="163714"/>
    <lineage>
        <taxon>Eukaryota</taxon>
        <taxon>Metazoa</taxon>
        <taxon>Ecdysozoa</taxon>
        <taxon>Arthropoda</taxon>
        <taxon>Crustacea</taxon>
        <taxon>Oligostraca</taxon>
        <taxon>Ostracoda</taxon>
        <taxon>Podocopa</taxon>
        <taxon>Podocopida</taxon>
        <taxon>Cytherocopina</taxon>
        <taxon>Cytheroidea</taxon>
        <taxon>Cytherideidae</taxon>
        <taxon>Cyprideis</taxon>
    </lineage>
</organism>
<feature type="non-terminal residue" evidence="11">
    <location>
        <position position="700"/>
    </location>
</feature>
<dbReference type="PANTHER" id="PTHR45805">
    <property type="entry name" value="NUCLEAR HORMONE RECEPTOR HR3-RELATED"/>
    <property type="match status" value="1"/>
</dbReference>
<keyword evidence="4" id="KW-0862">Zinc</keyword>
<evidence type="ECO:0000256" key="9">
    <source>
        <dbReference type="ARBA" id="ARBA00023242"/>
    </source>
</evidence>
<keyword evidence="5" id="KW-0805">Transcription regulation</keyword>
<dbReference type="PANTHER" id="PTHR45805:SF2">
    <property type="entry name" value="NUCLEAR HORMONE RECEPTOR HR3-RELATED"/>
    <property type="match status" value="1"/>
</dbReference>
<proteinExistence type="predicted"/>
<feature type="region of interest" description="Disordered" evidence="10">
    <location>
        <begin position="577"/>
        <end position="614"/>
    </location>
</feature>
<feature type="compositionally biased region" description="Basic residues" evidence="10">
    <location>
        <begin position="471"/>
        <end position="490"/>
    </location>
</feature>
<keyword evidence="2" id="KW-0479">Metal-binding</keyword>
<accession>A0A7R8W8B1</accession>
<feature type="region of interest" description="Disordered" evidence="10">
    <location>
        <begin position="302"/>
        <end position="349"/>
    </location>
</feature>
<dbReference type="GO" id="GO:0005634">
    <property type="term" value="C:nucleus"/>
    <property type="evidence" value="ECO:0007669"/>
    <property type="project" value="UniProtKB-SubCell"/>
</dbReference>
<reference evidence="11" key="1">
    <citation type="submission" date="2020-11" db="EMBL/GenBank/DDBJ databases">
        <authorList>
            <person name="Tran Van P."/>
        </authorList>
    </citation>
    <scope>NUCLEOTIDE SEQUENCE</scope>
</reference>
<dbReference type="SMART" id="SM00399">
    <property type="entry name" value="ZnF_C4"/>
    <property type="match status" value="2"/>
</dbReference>
<dbReference type="GO" id="GO:0000978">
    <property type="term" value="F:RNA polymerase II cis-regulatory region sequence-specific DNA binding"/>
    <property type="evidence" value="ECO:0007669"/>
    <property type="project" value="TreeGrafter"/>
</dbReference>
<dbReference type="EMBL" id="OB660937">
    <property type="protein sequence ID" value="CAD7226799.1"/>
    <property type="molecule type" value="Genomic_DNA"/>
</dbReference>
<evidence type="ECO:0000313" key="11">
    <source>
        <dbReference type="EMBL" id="CAD7226799.1"/>
    </source>
</evidence>
<dbReference type="PROSITE" id="PS50835">
    <property type="entry name" value="IG_LIKE"/>
    <property type="match status" value="1"/>
</dbReference>
<sequence length="700" mass="78774">IHIACCGFDASSCVKCDDSWLCYEDGKRGLRPVLCASIGKEEQRQKETKMKMTQTDPAKVIIRNVTMEMSGRYRCEVSADSPSFATADGTAFMKVYEFPPHPPIIDGEVADGAMIEAGQRIELNCTTGESFPALDLSWHVNGHEVDLKYTISYPPLNTSRGTFITKLGLLYPTEENSTEESLILKCASSLHPMYWRGSERTLHLHRTPPFPSMQKELLEQAGEAPILTPEAYKQTGLYLDFVGTSVAVITKELDPREGEGRSTALASRVSGITARTAPSFLVMMMTENASVFYAQDVTRKSKSSEQTVMTYPQCDEAKPKNSEMRRRQVSRESSSMSEDTHGANSSDESVVRNYEEFVIVPRKKREKRPSDASDFIGSVPPKTNKKTPVSTLAFTTHSSRSSDERARRPSDERARCPSDERARRPSDERARRPSDERARRPSDERVRRPSGERARRPSGERARRSSSHSGTSHRHHHRSSGSRKRHHSRTKAPSPEELAPKKRRVVVPSDSSDDDESSEASAQREIIPCEVCGDTSSGVHYGVTACEGCKGFFKRWRSQDTVDYRCTKQRNCLIDRRHHSRTKAPSPEELAPKKRRVVVPSDSSDDDESSEASAQREIIPCEVCGDTSSGVHYGVTACEGCKGFFKRWRSQDTVDYRCTKQRNCLIDRKPTIELKQRFIIQVYEKFLALGWYLENLVVTS</sequence>
<dbReference type="OrthoDB" id="6419989at2759"/>
<dbReference type="AlphaFoldDB" id="A0A7R8W8B1"/>
<feature type="compositionally biased region" description="Polar residues" evidence="10">
    <location>
        <begin position="331"/>
        <end position="348"/>
    </location>
</feature>
<keyword evidence="7" id="KW-0804">Transcription</keyword>
<gene>
    <name evidence="11" type="ORF">CTOB1V02_LOCUS4714</name>
</gene>
<comment type="subcellular location">
    <subcellularLocation>
        <location evidence="1">Nucleus</location>
    </subcellularLocation>
</comment>
<dbReference type="GO" id="GO:0004879">
    <property type="term" value="F:nuclear receptor activity"/>
    <property type="evidence" value="ECO:0007669"/>
    <property type="project" value="TreeGrafter"/>
</dbReference>
<keyword evidence="9" id="KW-0539">Nucleus</keyword>
<dbReference type="InterPro" id="IPR001628">
    <property type="entry name" value="Znf_hrmn_rcpt"/>
</dbReference>
<dbReference type="SUPFAM" id="SSF48726">
    <property type="entry name" value="Immunoglobulin"/>
    <property type="match status" value="1"/>
</dbReference>
<dbReference type="Pfam" id="PF00105">
    <property type="entry name" value="zf-C4"/>
    <property type="match status" value="2"/>
</dbReference>
<evidence type="ECO:0000256" key="5">
    <source>
        <dbReference type="ARBA" id="ARBA00023015"/>
    </source>
</evidence>
<keyword evidence="8" id="KW-0675">Receptor</keyword>
<evidence type="ECO:0000256" key="10">
    <source>
        <dbReference type="SAM" id="MobiDB-lite"/>
    </source>
</evidence>
<evidence type="ECO:0000256" key="8">
    <source>
        <dbReference type="ARBA" id="ARBA00023170"/>
    </source>
</evidence>
<dbReference type="PROSITE" id="PS00031">
    <property type="entry name" value="NUCLEAR_REC_DBD_1"/>
    <property type="match status" value="2"/>
</dbReference>
<dbReference type="SUPFAM" id="SSF57716">
    <property type="entry name" value="Glucocorticoid receptor-like (DNA-binding domain)"/>
    <property type="match status" value="2"/>
</dbReference>
<keyword evidence="3" id="KW-0863">Zinc-finger</keyword>
<dbReference type="GO" id="GO:0008270">
    <property type="term" value="F:zinc ion binding"/>
    <property type="evidence" value="ECO:0007669"/>
    <property type="project" value="UniProtKB-KW"/>
</dbReference>
<feature type="region of interest" description="Disordered" evidence="10">
    <location>
        <begin position="362"/>
        <end position="522"/>
    </location>
</feature>
<evidence type="ECO:0000256" key="6">
    <source>
        <dbReference type="ARBA" id="ARBA00023125"/>
    </source>
</evidence>
<dbReference type="InterPro" id="IPR036179">
    <property type="entry name" value="Ig-like_dom_sf"/>
</dbReference>
<evidence type="ECO:0000256" key="1">
    <source>
        <dbReference type="ARBA" id="ARBA00004123"/>
    </source>
</evidence>
<evidence type="ECO:0000256" key="4">
    <source>
        <dbReference type="ARBA" id="ARBA00022833"/>
    </source>
</evidence>
<feature type="compositionally biased region" description="Basic and acidic residues" evidence="10">
    <location>
        <begin position="400"/>
        <end position="463"/>
    </location>
</feature>
<name>A0A7R8W8B1_9CRUS</name>
<dbReference type="Gene3D" id="3.30.50.10">
    <property type="entry name" value="Erythroid Transcription Factor GATA-1, subunit A"/>
    <property type="match status" value="2"/>
</dbReference>
<feature type="compositionally biased region" description="Basic and acidic residues" evidence="10">
    <location>
        <begin position="315"/>
        <end position="330"/>
    </location>
</feature>
<evidence type="ECO:0000256" key="3">
    <source>
        <dbReference type="ARBA" id="ARBA00022771"/>
    </source>
</evidence>
<protein>
    <submittedName>
        <fullName evidence="11">Uncharacterized protein</fullName>
    </submittedName>
</protein>
<evidence type="ECO:0000256" key="2">
    <source>
        <dbReference type="ARBA" id="ARBA00022723"/>
    </source>
</evidence>
<keyword evidence="6" id="KW-0238">DNA-binding</keyword>